<dbReference type="GO" id="GO:0016301">
    <property type="term" value="F:kinase activity"/>
    <property type="evidence" value="ECO:0007669"/>
    <property type="project" value="UniProtKB-KW"/>
</dbReference>
<dbReference type="InterPro" id="IPR005467">
    <property type="entry name" value="His_kinase_dom"/>
</dbReference>
<evidence type="ECO:0000313" key="11">
    <source>
        <dbReference type="Proteomes" id="UP000606193"/>
    </source>
</evidence>
<keyword evidence="8" id="KW-0812">Transmembrane</keyword>
<name>A0ABR7N4K7_9FIRM</name>
<dbReference type="PRINTS" id="PR00344">
    <property type="entry name" value="BCTRLSENSOR"/>
</dbReference>
<dbReference type="Pfam" id="PF02518">
    <property type="entry name" value="HATPase_c"/>
    <property type="match status" value="1"/>
</dbReference>
<evidence type="ECO:0000256" key="5">
    <source>
        <dbReference type="ARBA" id="ARBA00022679"/>
    </source>
</evidence>
<dbReference type="CDD" id="cd00075">
    <property type="entry name" value="HATPase"/>
    <property type="match status" value="1"/>
</dbReference>
<keyword evidence="5" id="KW-0808">Transferase</keyword>
<accession>A0ABR7N4K7</accession>
<dbReference type="InterPro" id="IPR003594">
    <property type="entry name" value="HATPase_dom"/>
</dbReference>
<feature type="transmembrane region" description="Helical" evidence="8">
    <location>
        <begin position="12"/>
        <end position="30"/>
    </location>
</feature>
<gene>
    <name evidence="10" type="ORF">H8704_11805</name>
</gene>
<dbReference type="SMART" id="SM00387">
    <property type="entry name" value="HATPase_c"/>
    <property type="match status" value="1"/>
</dbReference>
<dbReference type="CDD" id="cd00082">
    <property type="entry name" value="HisKA"/>
    <property type="match status" value="1"/>
</dbReference>
<dbReference type="InterPro" id="IPR003661">
    <property type="entry name" value="HisK_dim/P_dom"/>
</dbReference>
<dbReference type="SUPFAM" id="SSF47384">
    <property type="entry name" value="Homodimeric domain of signal transducing histidine kinase"/>
    <property type="match status" value="1"/>
</dbReference>
<dbReference type="Pfam" id="PF00512">
    <property type="entry name" value="HisKA"/>
    <property type="match status" value="1"/>
</dbReference>
<dbReference type="InterPro" id="IPR004358">
    <property type="entry name" value="Sig_transdc_His_kin-like_C"/>
</dbReference>
<protein>
    <recommendedName>
        <fullName evidence="3">histidine kinase</fullName>
        <ecNumber evidence="3">2.7.13.3</ecNumber>
    </recommendedName>
</protein>
<evidence type="ECO:0000313" key="10">
    <source>
        <dbReference type="EMBL" id="MBC8563300.1"/>
    </source>
</evidence>
<dbReference type="InterPro" id="IPR036890">
    <property type="entry name" value="HATPase_C_sf"/>
</dbReference>
<evidence type="ECO:0000256" key="1">
    <source>
        <dbReference type="ARBA" id="ARBA00000085"/>
    </source>
</evidence>
<dbReference type="SUPFAM" id="SSF55874">
    <property type="entry name" value="ATPase domain of HSP90 chaperone/DNA topoisomerase II/histidine kinase"/>
    <property type="match status" value="1"/>
</dbReference>
<dbReference type="SMART" id="SM00388">
    <property type="entry name" value="HisKA"/>
    <property type="match status" value="1"/>
</dbReference>
<keyword evidence="4" id="KW-0597">Phosphoprotein</keyword>
<evidence type="ECO:0000256" key="2">
    <source>
        <dbReference type="ARBA" id="ARBA00004370"/>
    </source>
</evidence>
<reference evidence="10 11" key="1">
    <citation type="submission" date="2020-08" db="EMBL/GenBank/DDBJ databases">
        <title>Genome public.</title>
        <authorList>
            <person name="Liu C."/>
            <person name="Sun Q."/>
        </authorList>
    </citation>
    <scope>NUCLEOTIDE SEQUENCE [LARGE SCALE GENOMIC DNA]</scope>
    <source>
        <strain evidence="10 11">NSJ-37</strain>
    </source>
</reference>
<dbReference type="EC" id="2.7.13.3" evidence="3"/>
<dbReference type="PANTHER" id="PTHR45453:SF1">
    <property type="entry name" value="PHOSPHATE REGULON SENSOR PROTEIN PHOR"/>
    <property type="match status" value="1"/>
</dbReference>
<dbReference type="InterPro" id="IPR050351">
    <property type="entry name" value="BphY/WalK/GraS-like"/>
</dbReference>
<comment type="catalytic activity">
    <reaction evidence="1">
        <text>ATP + protein L-histidine = ADP + protein N-phospho-L-histidine.</text>
        <dbReference type="EC" id="2.7.13.3"/>
    </reaction>
</comment>
<proteinExistence type="predicted"/>
<dbReference type="InterPro" id="IPR036097">
    <property type="entry name" value="HisK_dim/P_sf"/>
</dbReference>
<evidence type="ECO:0000256" key="6">
    <source>
        <dbReference type="ARBA" id="ARBA00022777"/>
    </source>
</evidence>
<evidence type="ECO:0000256" key="4">
    <source>
        <dbReference type="ARBA" id="ARBA00022553"/>
    </source>
</evidence>
<dbReference type="PROSITE" id="PS50109">
    <property type="entry name" value="HIS_KIN"/>
    <property type="match status" value="1"/>
</dbReference>
<keyword evidence="6 10" id="KW-0418">Kinase</keyword>
<organism evidence="10 11">
    <name type="scientific">Jutongia huaianensis</name>
    <dbReference type="NCBI Taxonomy" id="2763668"/>
    <lineage>
        <taxon>Bacteria</taxon>
        <taxon>Bacillati</taxon>
        <taxon>Bacillota</taxon>
        <taxon>Clostridia</taxon>
        <taxon>Lachnospirales</taxon>
        <taxon>Lachnospiraceae</taxon>
        <taxon>Jutongia</taxon>
    </lineage>
</organism>
<comment type="subcellular location">
    <subcellularLocation>
        <location evidence="2">Membrane</location>
    </subcellularLocation>
</comment>
<sequence>MKVRESYQNKKNFLIVLCTLVTVMIPVYIVWDTGKSMAGCIVGAACLFLDGMVYWLHRMDRSYITGVVQELSDLLDTLMELTEREVFPETEDTMLSKLQGNVVKLIRRMRHQNEMTRQDQERMKGIISDLSHQLKTPLANLKMYSRFLQKEELSEKQYREYVDIICLSVERLNFLSENMIKISRLETGLIHLKCQKNKISETVLKAVKDIYPKARHMGCEIIYREDREKELWAQFDADWTAEAIFNMLDNAVKYSENAQNKSIILSVRKLGLFAEISVEDQNGSIPEEEKNRIFQRFYRGENSEGKEGIGLGLYLTREIALRQGGYVSVKATEQGNIFSIYLRL</sequence>
<dbReference type="Proteomes" id="UP000606193">
    <property type="component" value="Unassembled WGS sequence"/>
</dbReference>
<comment type="caution">
    <text evidence="10">The sequence shown here is derived from an EMBL/GenBank/DDBJ whole genome shotgun (WGS) entry which is preliminary data.</text>
</comment>
<dbReference type="EMBL" id="JACRSX010000019">
    <property type="protein sequence ID" value="MBC8563300.1"/>
    <property type="molecule type" value="Genomic_DNA"/>
</dbReference>
<dbReference type="PANTHER" id="PTHR45453">
    <property type="entry name" value="PHOSPHATE REGULON SENSOR PROTEIN PHOR"/>
    <property type="match status" value="1"/>
</dbReference>
<keyword evidence="11" id="KW-1185">Reference proteome</keyword>
<evidence type="ECO:0000259" key="9">
    <source>
        <dbReference type="PROSITE" id="PS50109"/>
    </source>
</evidence>
<keyword evidence="8" id="KW-1133">Transmembrane helix</keyword>
<dbReference type="Gene3D" id="3.30.565.10">
    <property type="entry name" value="Histidine kinase-like ATPase, C-terminal domain"/>
    <property type="match status" value="1"/>
</dbReference>
<feature type="domain" description="Histidine kinase" evidence="9">
    <location>
        <begin position="129"/>
        <end position="344"/>
    </location>
</feature>
<dbReference type="RefSeq" id="WP_118678448.1">
    <property type="nucleotide sequence ID" value="NZ_JACRSX010000019.1"/>
</dbReference>
<keyword evidence="8" id="KW-0472">Membrane</keyword>
<evidence type="ECO:0000256" key="3">
    <source>
        <dbReference type="ARBA" id="ARBA00012438"/>
    </source>
</evidence>
<dbReference type="Gene3D" id="1.10.287.130">
    <property type="match status" value="1"/>
</dbReference>
<keyword evidence="7" id="KW-0902">Two-component regulatory system</keyword>
<feature type="transmembrane region" description="Helical" evidence="8">
    <location>
        <begin position="36"/>
        <end position="56"/>
    </location>
</feature>
<evidence type="ECO:0000256" key="8">
    <source>
        <dbReference type="SAM" id="Phobius"/>
    </source>
</evidence>
<evidence type="ECO:0000256" key="7">
    <source>
        <dbReference type="ARBA" id="ARBA00023012"/>
    </source>
</evidence>